<protein>
    <submittedName>
        <fullName evidence="1">Uncharacterized protein</fullName>
    </submittedName>
</protein>
<dbReference type="AlphaFoldDB" id="A0A0D5C4T0"/>
<dbReference type="Proteomes" id="UP000032408">
    <property type="component" value="Chromosome"/>
</dbReference>
<reference evidence="1 2" key="2">
    <citation type="journal article" date="2016" name="ISME J.">
        <title>Physiological and genomic characterization of two novel marine thaumarchaeal strains indicates niche differentiation.</title>
        <authorList>
            <person name="Bayer B."/>
            <person name="Vojvoda J."/>
            <person name="Offre P."/>
            <person name="Alves R.J."/>
            <person name="Elisabeth N.H."/>
            <person name="Garcia J.A."/>
            <person name="Volland J.M."/>
            <person name="Srivastava A."/>
            <person name="Schleper C."/>
            <person name="Herndl G.J."/>
        </authorList>
    </citation>
    <scope>NUCLEOTIDE SEQUENCE [LARGE SCALE GENOMIC DNA]</scope>
    <source>
        <strain evidence="1 2">NF5</strain>
    </source>
</reference>
<organism evidence="1 2">
    <name type="scientific">Nitrosopumilus adriaticus</name>
    <dbReference type="NCBI Taxonomy" id="1580092"/>
    <lineage>
        <taxon>Archaea</taxon>
        <taxon>Nitrososphaerota</taxon>
        <taxon>Nitrososphaeria</taxon>
        <taxon>Nitrosopumilales</taxon>
        <taxon>Nitrosopumilaceae</taxon>
        <taxon>Nitrosopumilus</taxon>
    </lineage>
</organism>
<sequence>MGKRLTIVLDDEIVKKLRVIQAKKISKSANSVSFSNVINTELKRLLK</sequence>
<dbReference type="RefSeq" id="WP_192828321.1">
    <property type="nucleotide sequence ID" value="NZ_CP011070.1"/>
</dbReference>
<dbReference type="STRING" id="1580092.NADRNF5_1890"/>
<dbReference type="EMBL" id="CP011070">
    <property type="protein sequence ID" value="AJW71568.1"/>
    <property type="molecule type" value="Genomic_DNA"/>
</dbReference>
<evidence type="ECO:0000313" key="1">
    <source>
        <dbReference type="EMBL" id="AJW71568.1"/>
    </source>
</evidence>
<dbReference type="GeneID" id="59167037"/>
<gene>
    <name evidence="1" type="ORF">NADRNF5_1890</name>
</gene>
<reference evidence="2" key="1">
    <citation type="submission" date="2015-03" db="EMBL/GenBank/DDBJ databases">
        <title>Characterization of two novel Thaumarchaeota isolated from the Northern Adriatic Sea.</title>
        <authorList>
            <person name="Bayer B."/>
            <person name="Vojvoda J."/>
            <person name="Offre P."/>
            <person name="Srivastava A."/>
            <person name="Elisabeth N."/>
            <person name="Garcia J.A.L."/>
            <person name="Schleper C."/>
            <person name="Herndl G.J."/>
        </authorList>
    </citation>
    <scope>NUCLEOTIDE SEQUENCE [LARGE SCALE GENOMIC DNA]</scope>
    <source>
        <strain evidence="2">NF5</strain>
    </source>
</reference>
<accession>A0A0D5C4T0</accession>
<proteinExistence type="predicted"/>
<evidence type="ECO:0000313" key="2">
    <source>
        <dbReference type="Proteomes" id="UP000032408"/>
    </source>
</evidence>
<dbReference type="OrthoDB" id="2223at2157"/>
<name>A0A0D5C4T0_9ARCH</name>
<keyword evidence="2" id="KW-1185">Reference proteome</keyword>
<dbReference type="KEGG" id="nin:NADRNF5_1890"/>
<dbReference type="HOGENOM" id="CLU_215160_0_0_2"/>